<evidence type="ECO:0000313" key="3">
    <source>
        <dbReference type="Proteomes" id="UP001209570"/>
    </source>
</evidence>
<dbReference type="EMBL" id="JAKCXM010000127">
    <property type="protein sequence ID" value="KAJ0401474.1"/>
    <property type="molecule type" value="Genomic_DNA"/>
</dbReference>
<comment type="caution">
    <text evidence="2">The sequence shown here is derived from an EMBL/GenBank/DDBJ whole genome shotgun (WGS) entry which is preliminary data.</text>
</comment>
<sequence length="70" mass="7546">MATTLLTPVTPRKTVALEDPEDVDLLREKLNQIAVGPPRHPMNGDDNNSDTASDEPFEGITGASAIFQRA</sequence>
<proteinExistence type="predicted"/>
<accession>A0AAD5LKB9</accession>
<organism evidence="2 3">
    <name type="scientific">Pythium insidiosum</name>
    <name type="common">Pythiosis disease agent</name>
    <dbReference type="NCBI Taxonomy" id="114742"/>
    <lineage>
        <taxon>Eukaryota</taxon>
        <taxon>Sar</taxon>
        <taxon>Stramenopiles</taxon>
        <taxon>Oomycota</taxon>
        <taxon>Peronosporomycetes</taxon>
        <taxon>Pythiales</taxon>
        <taxon>Pythiaceae</taxon>
        <taxon>Pythium</taxon>
    </lineage>
</organism>
<evidence type="ECO:0000256" key="1">
    <source>
        <dbReference type="SAM" id="MobiDB-lite"/>
    </source>
</evidence>
<feature type="region of interest" description="Disordered" evidence="1">
    <location>
        <begin position="34"/>
        <end position="70"/>
    </location>
</feature>
<dbReference type="Proteomes" id="UP001209570">
    <property type="component" value="Unassembled WGS sequence"/>
</dbReference>
<name>A0AAD5LKB9_PYTIN</name>
<reference evidence="2" key="1">
    <citation type="submission" date="2021-12" db="EMBL/GenBank/DDBJ databases">
        <title>Prjna785345.</title>
        <authorList>
            <person name="Rujirawat T."/>
            <person name="Krajaejun T."/>
        </authorList>
    </citation>
    <scope>NUCLEOTIDE SEQUENCE</scope>
    <source>
        <strain evidence="2">Pi057C3</strain>
    </source>
</reference>
<keyword evidence="3" id="KW-1185">Reference proteome</keyword>
<gene>
    <name evidence="2" type="ORF">P43SY_000079</name>
</gene>
<evidence type="ECO:0000313" key="2">
    <source>
        <dbReference type="EMBL" id="KAJ0401474.1"/>
    </source>
</evidence>
<protein>
    <submittedName>
        <fullName evidence="2">Uncharacterized protein</fullName>
    </submittedName>
</protein>
<dbReference type="AlphaFoldDB" id="A0AAD5LKB9"/>